<evidence type="ECO:0008006" key="5">
    <source>
        <dbReference type="Google" id="ProtNLM"/>
    </source>
</evidence>
<organism evidence="3 4">
    <name type="scientific">Phyllotreta striolata</name>
    <name type="common">Striped flea beetle</name>
    <name type="synonym">Crioceris striolata</name>
    <dbReference type="NCBI Taxonomy" id="444603"/>
    <lineage>
        <taxon>Eukaryota</taxon>
        <taxon>Metazoa</taxon>
        <taxon>Ecdysozoa</taxon>
        <taxon>Arthropoda</taxon>
        <taxon>Hexapoda</taxon>
        <taxon>Insecta</taxon>
        <taxon>Pterygota</taxon>
        <taxon>Neoptera</taxon>
        <taxon>Endopterygota</taxon>
        <taxon>Coleoptera</taxon>
        <taxon>Polyphaga</taxon>
        <taxon>Cucujiformia</taxon>
        <taxon>Chrysomeloidea</taxon>
        <taxon>Chrysomelidae</taxon>
        <taxon>Galerucinae</taxon>
        <taxon>Alticini</taxon>
        <taxon>Phyllotreta</taxon>
    </lineage>
</organism>
<dbReference type="Proteomes" id="UP001153712">
    <property type="component" value="Chromosome 5"/>
</dbReference>
<evidence type="ECO:0000313" key="4">
    <source>
        <dbReference type="Proteomes" id="UP001153712"/>
    </source>
</evidence>
<sequence length="171" mass="19522">MAHAVKYIVVLALLKAIDAHVHIDSIQLCEQKEYPIMWKVELQDSADDQIISLGAMDSKVNIDNDVLNRLLIYQKEGDKWNLFINKTDGTCKITEMFLGDFIKSLENAAGLKQTCPYPAGKYEIHNHPLDFSKFKYRDFPPGTLKIRSEFFPKSAEATELGCYEVEFTLSK</sequence>
<keyword evidence="1 2" id="KW-0732">Signal</keyword>
<dbReference type="EMBL" id="OU900098">
    <property type="protein sequence ID" value="CAG9862357.1"/>
    <property type="molecule type" value="Genomic_DNA"/>
</dbReference>
<evidence type="ECO:0000313" key="3">
    <source>
        <dbReference type="EMBL" id="CAG9862357.1"/>
    </source>
</evidence>
<dbReference type="OrthoDB" id="6814999at2759"/>
<gene>
    <name evidence="3" type="ORF">PHYEVI_LOCUS8672</name>
</gene>
<name>A0A9N9TT86_PHYSR</name>
<protein>
    <recommendedName>
        <fullName evidence="5">MD-2-related lipid-recognition domain-containing protein</fullName>
    </recommendedName>
</protein>
<dbReference type="Gene3D" id="2.70.220.10">
    <property type="entry name" value="Ganglioside GM2 activator"/>
    <property type="match status" value="1"/>
</dbReference>
<dbReference type="AlphaFoldDB" id="A0A9N9TT86"/>
<keyword evidence="4" id="KW-1185">Reference proteome</keyword>
<reference evidence="3" key="1">
    <citation type="submission" date="2022-01" db="EMBL/GenBank/DDBJ databases">
        <authorList>
            <person name="King R."/>
        </authorList>
    </citation>
    <scope>NUCLEOTIDE SEQUENCE</scope>
</reference>
<feature type="chain" id="PRO_5040176714" description="MD-2-related lipid-recognition domain-containing protein" evidence="2">
    <location>
        <begin position="20"/>
        <end position="171"/>
    </location>
</feature>
<evidence type="ECO:0000256" key="2">
    <source>
        <dbReference type="SAM" id="SignalP"/>
    </source>
</evidence>
<proteinExistence type="predicted"/>
<dbReference type="InterPro" id="IPR036846">
    <property type="entry name" value="GM2-AP_sf"/>
</dbReference>
<feature type="signal peptide" evidence="2">
    <location>
        <begin position="1"/>
        <end position="19"/>
    </location>
</feature>
<evidence type="ECO:0000256" key="1">
    <source>
        <dbReference type="ARBA" id="ARBA00022729"/>
    </source>
</evidence>
<accession>A0A9N9TT86</accession>